<feature type="region of interest" description="Disordered" evidence="1">
    <location>
        <begin position="1"/>
        <end position="24"/>
    </location>
</feature>
<name>A0A212JZZ6_9DELT</name>
<evidence type="ECO:0000313" key="2">
    <source>
        <dbReference type="EMBL" id="SBW04825.1"/>
    </source>
</evidence>
<reference evidence="2" key="1">
    <citation type="submission" date="2016-04" db="EMBL/GenBank/DDBJ databases">
        <authorList>
            <person name="Evans L.H."/>
            <person name="Alamgir A."/>
            <person name="Owens N."/>
            <person name="Weber N.D."/>
            <person name="Virtaneva K."/>
            <person name="Barbian K."/>
            <person name="Babar A."/>
            <person name="Rosenke K."/>
        </authorList>
    </citation>
    <scope>NUCLEOTIDE SEQUENCE</scope>
    <source>
        <strain evidence="2">86</strain>
    </source>
</reference>
<accession>A0A212JZZ6</accession>
<dbReference type="AlphaFoldDB" id="A0A212JZZ6"/>
<feature type="compositionally biased region" description="Basic and acidic residues" evidence="1">
    <location>
        <begin position="1"/>
        <end position="21"/>
    </location>
</feature>
<dbReference type="EMBL" id="FLUQ01000002">
    <property type="protein sequence ID" value="SBW04825.1"/>
    <property type="molecule type" value="Genomic_DNA"/>
</dbReference>
<gene>
    <name evidence="2" type="ORF">KL86DPRO_20381</name>
</gene>
<protein>
    <submittedName>
        <fullName evidence="2">Uncharacterized protein</fullName>
    </submittedName>
</protein>
<proteinExistence type="predicted"/>
<organism evidence="2">
    <name type="scientific">uncultured delta proteobacterium</name>
    <dbReference type="NCBI Taxonomy" id="34034"/>
    <lineage>
        <taxon>Bacteria</taxon>
        <taxon>Deltaproteobacteria</taxon>
        <taxon>environmental samples</taxon>
    </lineage>
</organism>
<evidence type="ECO:0000256" key="1">
    <source>
        <dbReference type="SAM" id="MobiDB-lite"/>
    </source>
</evidence>
<sequence length="136" mass="15472">MADTPRRAPDIFADPKGKRDLDEDAAAQKRGIYETLGARGKKYVDKIGYDAWDPFQEPKDPLDIRTDVTRRTTRQLVNRFLQEHAPAEGGGVGNAYGQGVLECALGIVNKDEKFRGIFEFCIWYEQLLRREGHDTE</sequence>